<dbReference type="STRING" id="536019.Mesop_4795"/>
<dbReference type="KEGG" id="mop:Mesop_4795"/>
<dbReference type="HOGENOM" id="CLU_192227_0_0_5"/>
<dbReference type="EMBL" id="CP002279">
    <property type="protein sequence ID" value="AEH89215.1"/>
    <property type="molecule type" value="Genomic_DNA"/>
</dbReference>
<proteinExistence type="predicted"/>
<dbReference type="Proteomes" id="UP000001623">
    <property type="component" value="Chromosome"/>
</dbReference>
<sequence>MPEVTNELMYELLKRLDHRVGELHLIATESDMKNIYGVLARRDARLERIEFRLKDA</sequence>
<gene>
    <name evidence="1" type="ordered locus">Mesop_4795</name>
</gene>
<dbReference type="RefSeq" id="WP_013895865.1">
    <property type="nucleotide sequence ID" value="NC_015675.1"/>
</dbReference>
<evidence type="ECO:0000313" key="1">
    <source>
        <dbReference type="EMBL" id="AEH89215.1"/>
    </source>
</evidence>
<protein>
    <submittedName>
        <fullName evidence="1">Uncharacterized protein</fullName>
    </submittedName>
</protein>
<organism evidence="1 2">
    <name type="scientific">Mesorhizobium opportunistum (strain LMG 24607 / HAMBI 3007 / WSM2075)</name>
    <dbReference type="NCBI Taxonomy" id="536019"/>
    <lineage>
        <taxon>Bacteria</taxon>
        <taxon>Pseudomonadati</taxon>
        <taxon>Pseudomonadota</taxon>
        <taxon>Alphaproteobacteria</taxon>
        <taxon>Hyphomicrobiales</taxon>
        <taxon>Phyllobacteriaceae</taxon>
        <taxon>Mesorhizobium</taxon>
    </lineage>
</organism>
<dbReference type="AlphaFoldDB" id="F7YHB5"/>
<name>F7YHB5_MESOW</name>
<evidence type="ECO:0000313" key="2">
    <source>
        <dbReference type="Proteomes" id="UP000001623"/>
    </source>
</evidence>
<reference evidence="1 2" key="1">
    <citation type="submission" date="2010-10" db="EMBL/GenBank/DDBJ databases">
        <title>Complete sequence of Mesorhizobium opportunistum WSM2075.</title>
        <authorList>
            <consortium name="US DOE Joint Genome Institute"/>
            <person name="Lucas S."/>
            <person name="Copeland A."/>
            <person name="Lapidus A."/>
            <person name="Cheng J.-F."/>
            <person name="Bruce D."/>
            <person name="Goodwin L."/>
            <person name="Pitluck S."/>
            <person name="Chertkov O."/>
            <person name="Misra M."/>
            <person name="Detter J.C."/>
            <person name="Han C."/>
            <person name="Tapia R."/>
            <person name="Land M."/>
            <person name="Hauser L."/>
            <person name="Kyrpides N."/>
            <person name="Ovchinnikova G."/>
            <person name="Mavrommatis K.M."/>
            <person name="Tiwari R.P."/>
            <person name="Howieson J.G."/>
            <person name="O'Hara G.W."/>
            <person name="Nandasena K.G."/>
            <person name="Woyke T."/>
        </authorList>
    </citation>
    <scope>NUCLEOTIDE SEQUENCE [LARGE SCALE GENOMIC DNA]</scope>
    <source>
        <strain evidence="2">LMG 24607 / HAMBI 3007 / WSM2075</strain>
    </source>
</reference>
<accession>F7YHB5</accession>